<evidence type="ECO:0008006" key="4">
    <source>
        <dbReference type="Google" id="ProtNLM"/>
    </source>
</evidence>
<keyword evidence="3" id="KW-1185">Reference proteome</keyword>
<organism evidence="2 3">
    <name type="scientific">Streptomyces liliiviolaceus</name>
    <dbReference type="NCBI Taxonomy" id="2823109"/>
    <lineage>
        <taxon>Bacteria</taxon>
        <taxon>Bacillati</taxon>
        <taxon>Actinomycetota</taxon>
        <taxon>Actinomycetes</taxon>
        <taxon>Kitasatosporales</taxon>
        <taxon>Streptomycetaceae</taxon>
        <taxon>Streptomyces</taxon>
    </lineage>
</organism>
<evidence type="ECO:0000313" key="3">
    <source>
        <dbReference type="Proteomes" id="UP000677413"/>
    </source>
</evidence>
<reference evidence="2 3" key="1">
    <citation type="submission" date="2021-04" db="EMBL/GenBank/DDBJ databases">
        <authorList>
            <person name="Tang X."/>
            <person name="Zhou X."/>
            <person name="Chen X."/>
            <person name="Cernava T."/>
            <person name="Zhang C."/>
        </authorList>
    </citation>
    <scope>NUCLEOTIDE SEQUENCE [LARGE SCALE GENOMIC DNA]</scope>
    <source>
        <strain evidence="2 3">BH-SS-21</strain>
    </source>
</reference>
<name>A0A940Y3J9_9ACTN</name>
<comment type="caution">
    <text evidence="2">The sequence shown here is derived from an EMBL/GenBank/DDBJ whole genome shotgun (WGS) entry which is preliminary data.</text>
</comment>
<evidence type="ECO:0000256" key="1">
    <source>
        <dbReference type="SAM" id="SignalP"/>
    </source>
</evidence>
<dbReference type="Proteomes" id="UP000677413">
    <property type="component" value="Unassembled WGS sequence"/>
</dbReference>
<protein>
    <recommendedName>
        <fullName evidence="4">Lipoprotein</fullName>
    </recommendedName>
</protein>
<keyword evidence="1" id="KW-0732">Signal</keyword>
<dbReference type="RefSeq" id="WP_210886956.1">
    <property type="nucleotide sequence ID" value="NZ_JAGPYQ010000001.1"/>
</dbReference>
<dbReference type="EMBL" id="JAGPYQ010000001">
    <property type="protein sequence ID" value="MBQ0851790.1"/>
    <property type="molecule type" value="Genomic_DNA"/>
</dbReference>
<feature type="signal peptide" evidence="1">
    <location>
        <begin position="1"/>
        <end position="21"/>
    </location>
</feature>
<proteinExistence type="predicted"/>
<evidence type="ECO:0000313" key="2">
    <source>
        <dbReference type="EMBL" id="MBQ0851790.1"/>
    </source>
</evidence>
<gene>
    <name evidence="2" type="ORF">J8N05_26865</name>
</gene>
<dbReference type="PROSITE" id="PS51257">
    <property type="entry name" value="PROKAR_LIPOPROTEIN"/>
    <property type="match status" value="1"/>
</dbReference>
<dbReference type="AlphaFoldDB" id="A0A940Y3J9"/>
<accession>A0A940Y3J9</accession>
<sequence>MQPHRYAGTLLVLAAVAGCSAAPPSPRSSAVPAPSAEVRNLVLPLDRYELSPSDTQVIESAEDVIVRRCMAAQGFSWPLLPRSGDTEPVNRRRYGVVELSVARRFGYHLPPDAPETAHRRALAETREDALRPAGKRAAYSEQGRGGCWNKAHAQLLENVPTSNHDLLNRVVVASFDTARQDKAVVRTVTAWSACMRRSGHPYADPLAAAGDGRWARSARPSAEELRTAVADVRCKQKTLLVRVWAHAEERAQRTAVHKHRKDFNALMRTKTSWLASAHEVLDS</sequence>
<feature type="chain" id="PRO_5039446437" description="Lipoprotein" evidence="1">
    <location>
        <begin position="22"/>
        <end position="283"/>
    </location>
</feature>